<feature type="compositionally biased region" description="Basic and acidic residues" evidence="1">
    <location>
        <begin position="1"/>
        <end position="10"/>
    </location>
</feature>
<feature type="domain" description="DUF8039" evidence="2">
    <location>
        <begin position="417"/>
        <end position="485"/>
    </location>
</feature>
<feature type="region of interest" description="Disordered" evidence="1">
    <location>
        <begin position="1"/>
        <end position="21"/>
    </location>
</feature>
<organism evidence="3 4">
    <name type="scientific">Castilleja foliolosa</name>
    <dbReference type="NCBI Taxonomy" id="1961234"/>
    <lineage>
        <taxon>Eukaryota</taxon>
        <taxon>Viridiplantae</taxon>
        <taxon>Streptophyta</taxon>
        <taxon>Embryophyta</taxon>
        <taxon>Tracheophyta</taxon>
        <taxon>Spermatophyta</taxon>
        <taxon>Magnoliopsida</taxon>
        <taxon>eudicotyledons</taxon>
        <taxon>Gunneridae</taxon>
        <taxon>Pentapetalae</taxon>
        <taxon>asterids</taxon>
        <taxon>lamiids</taxon>
        <taxon>Lamiales</taxon>
        <taxon>Orobanchaceae</taxon>
        <taxon>Pedicularideae</taxon>
        <taxon>Castillejinae</taxon>
        <taxon>Castilleja</taxon>
    </lineage>
</organism>
<dbReference type="EMBL" id="JAVIJP010000070">
    <property type="protein sequence ID" value="KAL3618974.1"/>
    <property type="molecule type" value="Genomic_DNA"/>
</dbReference>
<dbReference type="InterPro" id="IPR038765">
    <property type="entry name" value="Papain-like_cys_pep_sf"/>
</dbReference>
<dbReference type="Pfam" id="PF26133">
    <property type="entry name" value="DUF8039"/>
    <property type="match status" value="1"/>
</dbReference>
<feature type="region of interest" description="Disordered" evidence="1">
    <location>
        <begin position="236"/>
        <end position="260"/>
    </location>
</feature>
<dbReference type="AlphaFoldDB" id="A0ABD3BNW1"/>
<evidence type="ECO:0000256" key="1">
    <source>
        <dbReference type="SAM" id="MobiDB-lite"/>
    </source>
</evidence>
<gene>
    <name evidence="3" type="ORF">CASFOL_037202</name>
</gene>
<name>A0ABD3BNW1_9LAMI</name>
<comment type="caution">
    <text evidence="3">The sequence shown here is derived from an EMBL/GenBank/DDBJ whole genome shotgun (WGS) entry which is preliminary data.</text>
</comment>
<keyword evidence="4" id="KW-1185">Reference proteome</keyword>
<dbReference type="InterPro" id="IPR058352">
    <property type="entry name" value="DUF8039"/>
</dbReference>
<dbReference type="Gene3D" id="3.40.395.10">
    <property type="entry name" value="Adenoviral Proteinase, Chain A"/>
    <property type="match status" value="1"/>
</dbReference>
<dbReference type="SUPFAM" id="SSF54001">
    <property type="entry name" value="Cysteine proteinases"/>
    <property type="match status" value="1"/>
</dbReference>
<evidence type="ECO:0000259" key="2">
    <source>
        <dbReference type="Pfam" id="PF26133"/>
    </source>
</evidence>
<proteinExistence type="predicted"/>
<reference evidence="4" key="1">
    <citation type="journal article" date="2024" name="IScience">
        <title>Strigolactones Initiate the Formation of Haustorium-like Structures in Castilleja.</title>
        <authorList>
            <person name="Buerger M."/>
            <person name="Peterson D."/>
            <person name="Chory J."/>
        </authorList>
    </citation>
    <scope>NUCLEOTIDE SEQUENCE [LARGE SCALE GENOMIC DNA]</scope>
</reference>
<evidence type="ECO:0000313" key="4">
    <source>
        <dbReference type="Proteomes" id="UP001632038"/>
    </source>
</evidence>
<dbReference type="PANTHER" id="PTHR33018">
    <property type="entry name" value="OS10G0338966 PROTEIN-RELATED"/>
    <property type="match status" value="1"/>
</dbReference>
<protein>
    <recommendedName>
        <fullName evidence="2">DUF8039 domain-containing protein</fullName>
    </recommendedName>
</protein>
<sequence length="739" mass="84456">MEGGAGDDRQLPLSDQPGTSAQIAVASVQPANQLARTRVGRKPTRMARMTTRNPNKTKVLFDKNRLMPTGPNKTNNDNWSSYLGFLGRKEPSILICSWKEVPDTTKELIWQGILEKFNIFITNGENEVELSENDEKLQSRFKKKWIAYVGGRWSVFKTNLTSDYIYGGKKEAPYLNDYKFLDKVTWDAFVVLRLTPEEKAKRKKGQEIQSYNKCPQRTSRGGYELLSKKIMDEKIKERQEASQDPSEIIPPPSTPTRHEQWKRARINKAGQYITPEVKDIAERIDSLEEQQSSGSFKSSGTNDLLAVAIGKPDHPCRVRGMGTGYTVSTYFGKQRQTHGMVSREEFNKTREEFNETIADMGAKLQMLLSSQTISSREPLTPVVDSAKGSNLSAAPNHVEYDDHGDEHNDEYELYVEDPIRRLVAYGQIHELGSTIHNMKMKDDEVRVTVVRVVVEDAEVPIPTEEVTKVGEAPKNFIVWPRRLVESIGRKGFSQRELFPKPKSQPDPQADTLKTLWFAAVDITQPKYVCLEVGVVSLKKVVDVYISQEDVMGLLVSRNISSAAMQFYNRYLYALLRLSERNDKYGLISPLHGNSEEMLQKRIGEGDYECFLAPIYETYWQLMVLCPKYNYVAWFCFMQNRPSKKISTKIETAFNAYQMMKGTHTRQLKKLKWLYPKCCGQGEGNDCGLQVMRHMFAIIKLDIVDSFDKAFNMDQPYSENDIDVVRRNWAECFLEVLSGA</sequence>
<dbReference type="Proteomes" id="UP001632038">
    <property type="component" value="Unassembled WGS sequence"/>
</dbReference>
<accession>A0ABD3BNW1</accession>
<dbReference type="PANTHER" id="PTHR33018:SF34">
    <property type="entry name" value="OS02G0472350 PROTEIN"/>
    <property type="match status" value="1"/>
</dbReference>
<evidence type="ECO:0000313" key="3">
    <source>
        <dbReference type="EMBL" id="KAL3618974.1"/>
    </source>
</evidence>